<protein>
    <submittedName>
        <fullName evidence="1">Uncharacterized protein</fullName>
    </submittedName>
</protein>
<name>A0A151PG73_ALLMI</name>
<keyword evidence="2" id="KW-1185">Reference proteome</keyword>
<sequence length="83" mass="9197">MLLRSGSEESVVLFLLRTELACLREGSAARDSVRCKPLIHLEKQAQLTELSAAAAATEIDSSCHIWTAVPHRTAYVMPRHRVP</sequence>
<comment type="caution">
    <text evidence="1">The sequence shown here is derived from an EMBL/GenBank/DDBJ whole genome shotgun (WGS) entry which is preliminary data.</text>
</comment>
<accession>A0A151PG73</accession>
<dbReference type="EMBL" id="AKHW03000275">
    <property type="protein sequence ID" value="KYO47982.1"/>
    <property type="molecule type" value="Genomic_DNA"/>
</dbReference>
<gene>
    <name evidence="1" type="ORF">Y1Q_0022138</name>
</gene>
<organism evidence="1 2">
    <name type="scientific">Alligator mississippiensis</name>
    <name type="common">American alligator</name>
    <dbReference type="NCBI Taxonomy" id="8496"/>
    <lineage>
        <taxon>Eukaryota</taxon>
        <taxon>Metazoa</taxon>
        <taxon>Chordata</taxon>
        <taxon>Craniata</taxon>
        <taxon>Vertebrata</taxon>
        <taxon>Euteleostomi</taxon>
        <taxon>Archelosauria</taxon>
        <taxon>Archosauria</taxon>
        <taxon>Crocodylia</taxon>
        <taxon>Alligatoridae</taxon>
        <taxon>Alligatorinae</taxon>
        <taxon>Alligator</taxon>
    </lineage>
</organism>
<reference evidence="1 2" key="1">
    <citation type="journal article" date="2012" name="Genome Biol.">
        <title>Sequencing three crocodilian genomes to illuminate the evolution of archosaurs and amniotes.</title>
        <authorList>
            <person name="St John J.A."/>
            <person name="Braun E.L."/>
            <person name="Isberg S.R."/>
            <person name="Miles L.G."/>
            <person name="Chong A.Y."/>
            <person name="Gongora J."/>
            <person name="Dalzell P."/>
            <person name="Moran C."/>
            <person name="Bed'hom B."/>
            <person name="Abzhanov A."/>
            <person name="Burgess S.C."/>
            <person name="Cooksey A.M."/>
            <person name="Castoe T.A."/>
            <person name="Crawford N.G."/>
            <person name="Densmore L.D."/>
            <person name="Drew J.C."/>
            <person name="Edwards S.V."/>
            <person name="Faircloth B.C."/>
            <person name="Fujita M.K."/>
            <person name="Greenwold M.J."/>
            <person name="Hoffmann F.G."/>
            <person name="Howard J.M."/>
            <person name="Iguchi T."/>
            <person name="Janes D.E."/>
            <person name="Khan S.Y."/>
            <person name="Kohno S."/>
            <person name="de Koning A.J."/>
            <person name="Lance S.L."/>
            <person name="McCarthy F.M."/>
            <person name="McCormack J.E."/>
            <person name="Merchant M.E."/>
            <person name="Peterson D.G."/>
            <person name="Pollock D.D."/>
            <person name="Pourmand N."/>
            <person name="Raney B.J."/>
            <person name="Roessler K.A."/>
            <person name="Sanford J.R."/>
            <person name="Sawyer R.H."/>
            <person name="Schmidt C.J."/>
            <person name="Triplett E.W."/>
            <person name="Tuberville T.D."/>
            <person name="Venegas-Anaya M."/>
            <person name="Howard J.T."/>
            <person name="Jarvis E.D."/>
            <person name="Guillette L.J.Jr."/>
            <person name="Glenn T.C."/>
            <person name="Green R.E."/>
            <person name="Ray D.A."/>
        </authorList>
    </citation>
    <scope>NUCLEOTIDE SEQUENCE [LARGE SCALE GENOMIC DNA]</scope>
    <source>
        <strain evidence="1">KSC_2009_1</strain>
    </source>
</reference>
<dbReference type="AlphaFoldDB" id="A0A151PG73"/>
<evidence type="ECO:0000313" key="2">
    <source>
        <dbReference type="Proteomes" id="UP000050525"/>
    </source>
</evidence>
<evidence type="ECO:0000313" key="1">
    <source>
        <dbReference type="EMBL" id="KYO47982.1"/>
    </source>
</evidence>
<dbReference type="Proteomes" id="UP000050525">
    <property type="component" value="Unassembled WGS sequence"/>
</dbReference>
<proteinExistence type="predicted"/>